<dbReference type="InterPro" id="IPR016095">
    <property type="entry name" value="Ribosomal_uL1_3-a/b-sand"/>
</dbReference>
<dbReference type="InterPro" id="IPR023673">
    <property type="entry name" value="Ribosomal_uL1_CS"/>
</dbReference>
<protein>
    <recommendedName>
        <fullName evidence="4">Ribosomal protein</fullName>
    </recommendedName>
</protein>
<dbReference type="GeneID" id="106161994"/>
<dbReference type="InterPro" id="IPR050257">
    <property type="entry name" value="eL8/uL1-like"/>
</dbReference>
<keyword evidence="3 4" id="KW-0687">Ribonucleoprotein</keyword>
<keyword evidence="5" id="KW-1185">Reference proteome</keyword>
<dbReference type="PIRSF" id="PIRSF002155">
    <property type="entry name" value="Ribosomal_L1"/>
    <property type="match status" value="1"/>
</dbReference>
<evidence type="ECO:0000256" key="4">
    <source>
        <dbReference type="RuleBase" id="RU000659"/>
    </source>
</evidence>
<dbReference type="InterPro" id="IPR028364">
    <property type="entry name" value="Ribosomal_uL1/biogenesis"/>
</dbReference>
<dbReference type="OrthoDB" id="2449818at2759"/>
<reference evidence="6" key="1">
    <citation type="submission" date="2025-08" db="UniProtKB">
        <authorList>
            <consortium name="RefSeq"/>
        </authorList>
    </citation>
    <scope>IDENTIFICATION</scope>
    <source>
        <tissue evidence="6">Gonads</tissue>
    </source>
</reference>
<evidence type="ECO:0000256" key="2">
    <source>
        <dbReference type="ARBA" id="ARBA00022980"/>
    </source>
</evidence>
<gene>
    <name evidence="6" type="primary">LOC106161994</name>
</gene>
<dbReference type="FunFam" id="3.40.50.790:FF:000002">
    <property type="entry name" value="Ribosomal protein"/>
    <property type="match status" value="1"/>
</dbReference>
<evidence type="ECO:0000256" key="1">
    <source>
        <dbReference type="ARBA" id="ARBA00010531"/>
    </source>
</evidence>
<dbReference type="FunFam" id="3.30.190.20:FF:000006">
    <property type="entry name" value="Ribosomal protein"/>
    <property type="match status" value="1"/>
</dbReference>
<dbReference type="Proteomes" id="UP000085678">
    <property type="component" value="Unplaced"/>
</dbReference>
<dbReference type="GO" id="GO:0003735">
    <property type="term" value="F:structural constituent of ribosome"/>
    <property type="evidence" value="ECO:0007669"/>
    <property type="project" value="InterPro"/>
</dbReference>
<comment type="similarity">
    <text evidence="1 4">Belongs to the universal ribosomal protein uL1 family.</text>
</comment>
<accession>A0A1S3I9L4</accession>
<dbReference type="InterPro" id="IPR023674">
    <property type="entry name" value="Ribosomal_uL1-like"/>
</dbReference>
<dbReference type="Gene3D" id="3.30.190.20">
    <property type="match status" value="1"/>
</dbReference>
<dbReference type="CDD" id="cd00403">
    <property type="entry name" value="Ribosomal_L1"/>
    <property type="match status" value="1"/>
</dbReference>
<evidence type="ECO:0000256" key="3">
    <source>
        <dbReference type="ARBA" id="ARBA00023274"/>
    </source>
</evidence>
<dbReference type="PANTHER" id="PTHR23105">
    <property type="entry name" value="RIBOSOMAL PROTEIN L7AE FAMILY MEMBER"/>
    <property type="match status" value="1"/>
</dbReference>
<dbReference type="AlphaFoldDB" id="A0A1S3I9L4"/>
<keyword evidence="2 4" id="KW-0689">Ribosomal protein</keyword>
<dbReference type="PROSITE" id="PS01199">
    <property type="entry name" value="RIBOSOMAL_L1"/>
    <property type="match status" value="1"/>
</dbReference>
<dbReference type="GO" id="GO:0006412">
    <property type="term" value="P:translation"/>
    <property type="evidence" value="ECO:0007669"/>
    <property type="project" value="InterPro"/>
</dbReference>
<sequence>MFFLHTVTVKEMILFSYQQRLKHIPRPKMRVCMLGDDAHCDEAKANDIPSMNADDLKKLNKNKKLVKKLAKKYDAFLASDSLIKQIPRLLGPGLSRAGKFPTLLTHSEPMTGKVEEVKATIKFQMKKVLCLAVAIGHVNMAPEELVANLNISINFLVSLLKKNWQNVRALYIKTSMGPSQRIY</sequence>
<organism evidence="5 6">
    <name type="scientific">Lingula anatina</name>
    <name type="common">Brachiopod</name>
    <name type="synonym">Lingula unguis</name>
    <dbReference type="NCBI Taxonomy" id="7574"/>
    <lineage>
        <taxon>Eukaryota</taxon>
        <taxon>Metazoa</taxon>
        <taxon>Spiralia</taxon>
        <taxon>Lophotrochozoa</taxon>
        <taxon>Brachiopoda</taxon>
        <taxon>Linguliformea</taxon>
        <taxon>Lingulata</taxon>
        <taxon>Lingulida</taxon>
        <taxon>Linguloidea</taxon>
        <taxon>Lingulidae</taxon>
        <taxon>Lingula</taxon>
    </lineage>
</organism>
<dbReference type="GO" id="GO:0003723">
    <property type="term" value="F:RNA binding"/>
    <property type="evidence" value="ECO:0007669"/>
    <property type="project" value="InterPro"/>
</dbReference>
<dbReference type="SUPFAM" id="SSF56808">
    <property type="entry name" value="Ribosomal protein L1"/>
    <property type="match status" value="1"/>
</dbReference>
<dbReference type="Gene3D" id="3.40.50.790">
    <property type="match status" value="1"/>
</dbReference>
<dbReference type="RefSeq" id="XP_013394546.1">
    <property type="nucleotide sequence ID" value="XM_013539092.1"/>
</dbReference>
<name>A0A1S3I9L4_LINAN</name>
<dbReference type="InterPro" id="IPR002143">
    <property type="entry name" value="Ribosomal_uL1"/>
</dbReference>
<dbReference type="Pfam" id="PF00687">
    <property type="entry name" value="Ribosomal_L1"/>
    <property type="match status" value="1"/>
</dbReference>
<evidence type="ECO:0000313" key="5">
    <source>
        <dbReference type="Proteomes" id="UP000085678"/>
    </source>
</evidence>
<proteinExistence type="inferred from homology"/>
<dbReference type="GO" id="GO:0015934">
    <property type="term" value="C:large ribosomal subunit"/>
    <property type="evidence" value="ECO:0007669"/>
    <property type="project" value="InterPro"/>
</dbReference>
<evidence type="ECO:0000313" key="6">
    <source>
        <dbReference type="RefSeq" id="XP_013394546.1"/>
    </source>
</evidence>